<dbReference type="PANTHER" id="PTHR43540">
    <property type="entry name" value="PEROXYUREIDOACRYLATE/UREIDOACRYLATE AMIDOHYDROLASE-RELATED"/>
    <property type="match status" value="1"/>
</dbReference>
<reference evidence="3 4" key="1">
    <citation type="submission" date="2019-03" db="EMBL/GenBank/DDBJ databases">
        <title>Genomics of glacier-inhabiting Cryobacterium strains.</title>
        <authorList>
            <person name="Liu Q."/>
            <person name="Xin Y.-H."/>
        </authorList>
    </citation>
    <scope>NUCLEOTIDE SEQUENCE [LARGE SCALE GENOMIC DNA]</scope>
    <source>
        <strain evidence="3 4">RHLT2-21</strain>
    </source>
</reference>
<dbReference type="Gene3D" id="3.40.50.850">
    <property type="entry name" value="Isochorismatase-like"/>
    <property type="match status" value="1"/>
</dbReference>
<feature type="domain" description="Isochorismatase-like" evidence="2">
    <location>
        <begin position="8"/>
        <end position="188"/>
    </location>
</feature>
<dbReference type="InterPro" id="IPR050272">
    <property type="entry name" value="Isochorismatase-like_hydrls"/>
</dbReference>
<proteinExistence type="predicted"/>
<comment type="caution">
    <text evidence="3">The sequence shown here is derived from an EMBL/GenBank/DDBJ whole genome shotgun (WGS) entry which is preliminary data.</text>
</comment>
<keyword evidence="4" id="KW-1185">Reference proteome</keyword>
<evidence type="ECO:0000256" key="1">
    <source>
        <dbReference type="ARBA" id="ARBA00022801"/>
    </source>
</evidence>
<sequence>MTSIDTNAALVIIDVQQGFDESEWGSTTNLGCEANIDALATAWISTGRPIVVVRHDSKAAGSSLHPGKPGNALKPSIAALPASLLVTKNVNSAFIGDPDLHRWLGLQGIHQLVICGIQTNMCVETTARMGGNLGYDVIVPLDATRTFGLVELAPRNGAPLSATADEVMRMTALNLAAGGFATVTSTAEVLPLV</sequence>
<dbReference type="CDD" id="cd01014">
    <property type="entry name" value="nicotinamidase_related"/>
    <property type="match status" value="1"/>
</dbReference>
<evidence type="ECO:0000313" key="4">
    <source>
        <dbReference type="Proteomes" id="UP000297643"/>
    </source>
</evidence>
<dbReference type="SUPFAM" id="SSF52499">
    <property type="entry name" value="Isochorismatase-like hydrolases"/>
    <property type="match status" value="1"/>
</dbReference>
<keyword evidence="1 3" id="KW-0378">Hydrolase</keyword>
<dbReference type="Pfam" id="PF00857">
    <property type="entry name" value="Isochorismatase"/>
    <property type="match status" value="1"/>
</dbReference>
<dbReference type="RefSeq" id="WP_134510751.1">
    <property type="nucleotide sequence ID" value="NZ_SOFM01000049.1"/>
</dbReference>
<accession>A0A4R8W0B5</accession>
<evidence type="ECO:0000259" key="2">
    <source>
        <dbReference type="Pfam" id="PF00857"/>
    </source>
</evidence>
<protein>
    <submittedName>
        <fullName evidence="3">Cysteine hydrolase</fullName>
    </submittedName>
</protein>
<dbReference type="Proteomes" id="UP000297643">
    <property type="component" value="Unassembled WGS sequence"/>
</dbReference>
<gene>
    <name evidence="3" type="ORF">E3O32_15570</name>
</gene>
<dbReference type="AlphaFoldDB" id="A0A4R8W0B5"/>
<dbReference type="EMBL" id="SOFM01000049">
    <property type="protein sequence ID" value="TFB99868.1"/>
    <property type="molecule type" value="Genomic_DNA"/>
</dbReference>
<dbReference type="InterPro" id="IPR000868">
    <property type="entry name" value="Isochorismatase-like_dom"/>
</dbReference>
<dbReference type="PANTHER" id="PTHR43540:SF1">
    <property type="entry name" value="ISOCHORISMATASE HYDROLASE"/>
    <property type="match status" value="1"/>
</dbReference>
<dbReference type="GO" id="GO:0016787">
    <property type="term" value="F:hydrolase activity"/>
    <property type="evidence" value="ECO:0007669"/>
    <property type="project" value="UniProtKB-KW"/>
</dbReference>
<dbReference type="InterPro" id="IPR036380">
    <property type="entry name" value="Isochorismatase-like_sf"/>
</dbReference>
<evidence type="ECO:0000313" key="3">
    <source>
        <dbReference type="EMBL" id="TFB99868.1"/>
    </source>
</evidence>
<organism evidence="3 4">
    <name type="scientific">Cryobacterium mannosilyticum</name>
    <dbReference type="NCBI Taxonomy" id="1259190"/>
    <lineage>
        <taxon>Bacteria</taxon>
        <taxon>Bacillati</taxon>
        <taxon>Actinomycetota</taxon>
        <taxon>Actinomycetes</taxon>
        <taxon>Micrococcales</taxon>
        <taxon>Microbacteriaceae</taxon>
        <taxon>Cryobacterium</taxon>
    </lineage>
</organism>
<name>A0A4R8W0B5_9MICO</name>